<evidence type="ECO:0000313" key="4">
    <source>
        <dbReference type="Proteomes" id="UP001596074"/>
    </source>
</evidence>
<reference evidence="4" key="1">
    <citation type="journal article" date="2019" name="Int. J. Syst. Evol. Microbiol.">
        <title>The Global Catalogue of Microorganisms (GCM) 10K type strain sequencing project: providing services to taxonomists for standard genome sequencing and annotation.</title>
        <authorList>
            <consortium name="The Broad Institute Genomics Platform"/>
            <consortium name="The Broad Institute Genome Sequencing Center for Infectious Disease"/>
            <person name="Wu L."/>
            <person name="Ma J."/>
        </authorList>
    </citation>
    <scope>NUCLEOTIDE SEQUENCE [LARGE SCALE GENOMIC DNA]</scope>
    <source>
        <strain evidence="4">KCTC 42087</strain>
    </source>
</reference>
<feature type="compositionally biased region" description="Pro residues" evidence="1">
    <location>
        <begin position="197"/>
        <end position="209"/>
    </location>
</feature>
<evidence type="ECO:0000313" key="3">
    <source>
        <dbReference type="EMBL" id="MFC5747970.1"/>
    </source>
</evidence>
<gene>
    <name evidence="3" type="ORF">ACFPZN_20260</name>
</gene>
<keyword evidence="4" id="KW-1185">Reference proteome</keyword>
<dbReference type="Proteomes" id="UP001596074">
    <property type="component" value="Unassembled WGS sequence"/>
</dbReference>
<feature type="transmembrane region" description="Helical" evidence="2">
    <location>
        <begin position="12"/>
        <end position="34"/>
    </location>
</feature>
<feature type="compositionally biased region" description="Pro residues" evidence="1">
    <location>
        <begin position="220"/>
        <end position="237"/>
    </location>
</feature>
<accession>A0ABW0ZXD0</accession>
<organism evidence="3 4">
    <name type="scientific">Actinomadura rugatobispora</name>
    <dbReference type="NCBI Taxonomy" id="1994"/>
    <lineage>
        <taxon>Bacteria</taxon>
        <taxon>Bacillati</taxon>
        <taxon>Actinomycetota</taxon>
        <taxon>Actinomycetes</taxon>
        <taxon>Streptosporangiales</taxon>
        <taxon>Thermomonosporaceae</taxon>
        <taxon>Actinomadura</taxon>
    </lineage>
</organism>
<sequence>MPFNPRNRGAFRTLTLILAILVAIGLIGSSPWALRGFGGSTSRWERLSFIGQTSGAASALLAALALLGIAATLILQARETRIAREEARRSAIADLLKMAMDDPDLDEAWGPVPEDEDRKARRQLMYINMILSEWQMSFETKALGEARLRAISREMFSGRPGRAFWEAAREVRIRTSDTKRALRFHQILDEEYTQAPAPSPEPAPNPNHNPNPTAAGRDPSSPPEPPPPSWPPSPWPAAPSAVKRRGTTYPGCSRRATMDGP</sequence>
<dbReference type="InterPro" id="IPR045728">
    <property type="entry name" value="DUF6082"/>
</dbReference>
<keyword evidence="2" id="KW-0812">Transmembrane</keyword>
<keyword evidence="2" id="KW-0472">Membrane</keyword>
<dbReference type="RefSeq" id="WP_378283601.1">
    <property type="nucleotide sequence ID" value="NZ_JBHSON010000027.1"/>
</dbReference>
<evidence type="ECO:0000256" key="2">
    <source>
        <dbReference type="SAM" id="Phobius"/>
    </source>
</evidence>
<dbReference type="Pfam" id="PF19560">
    <property type="entry name" value="DUF6082"/>
    <property type="match status" value="1"/>
</dbReference>
<feature type="region of interest" description="Disordered" evidence="1">
    <location>
        <begin position="194"/>
        <end position="261"/>
    </location>
</feature>
<evidence type="ECO:0000256" key="1">
    <source>
        <dbReference type="SAM" id="MobiDB-lite"/>
    </source>
</evidence>
<proteinExistence type="predicted"/>
<name>A0ABW0ZXD0_9ACTN</name>
<protein>
    <submittedName>
        <fullName evidence="3">DUF6082 family protein</fullName>
    </submittedName>
</protein>
<comment type="caution">
    <text evidence="3">The sequence shown here is derived from an EMBL/GenBank/DDBJ whole genome shotgun (WGS) entry which is preliminary data.</text>
</comment>
<keyword evidence="2" id="KW-1133">Transmembrane helix</keyword>
<dbReference type="EMBL" id="JBHSON010000027">
    <property type="protein sequence ID" value="MFC5747970.1"/>
    <property type="molecule type" value="Genomic_DNA"/>
</dbReference>
<feature type="transmembrane region" description="Helical" evidence="2">
    <location>
        <begin position="54"/>
        <end position="75"/>
    </location>
</feature>